<dbReference type="Proteomes" id="UP000244855">
    <property type="component" value="Unassembled WGS sequence"/>
</dbReference>
<dbReference type="GO" id="GO:0032259">
    <property type="term" value="P:methylation"/>
    <property type="evidence" value="ECO:0007669"/>
    <property type="project" value="UniProtKB-KW"/>
</dbReference>
<keyword evidence="2" id="KW-1185">Reference proteome</keyword>
<dbReference type="CDD" id="cd02440">
    <property type="entry name" value="AdoMet_MTases"/>
    <property type="match status" value="1"/>
</dbReference>
<accession>A0A2V1DGW8</accession>
<gene>
    <name evidence="1" type="ORF">DM02DRAFT_719865</name>
</gene>
<keyword evidence="1" id="KW-0808">Transferase</keyword>
<sequence length="270" mass="30073">MAAPPTEPPVYPLKRNTLASTRLNYNHFWMKALTGYLLHPSIPTEKENLRVVDVGAGTGIWISELAGTLPNANFDAVDVSADQFPPTSIRPPNVSWWTHDCFQPFPAEYLGKFDVVNVRFWTCIINDDRSDALFQNVITLLKPGGYLSWFEPLPDSAEVHAPPGYGPTPACDQLADSWRKPTASSSYDWVNNLPQTFERNGIPVTAEDKYQNPKYLWPVQAQSENLGLSEYAYSSPSVADFQEALAKEHAAGVFVHVTWTCVVGRKLEAS</sequence>
<name>A0A2V1DGW8_9PLEO</name>
<organism evidence="1 2">
    <name type="scientific">Periconia macrospinosa</name>
    <dbReference type="NCBI Taxonomy" id="97972"/>
    <lineage>
        <taxon>Eukaryota</taxon>
        <taxon>Fungi</taxon>
        <taxon>Dikarya</taxon>
        <taxon>Ascomycota</taxon>
        <taxon>Pezizomycotina</taxon>
        <taxon>Dothideomycetes</taxon>
        <taxon>Pleosporomycetidae</taxon>
        <taxon>Pleosporales</taxon>
        <taxon>Massarineae</taxon>
        <taxon>Periconiaceae</taxon>
        <taxon>Periconia</taxon>
    </lineage>
</organism>
<reference evidence="1 2" key="1">
    <citation type="journal article" date="2018" name="Sci. Rep.">
        <title>Comparative genomics provides insights into the lifestyle and reveals functional heterogeneity of dark septate endophytic fungi.</title>
        <authorList>
            <person name="Knapp D.G."/>
            <person name="Nemeth J.B."/>
            <person name="Barry K."/>
            <person name="Hainaut M."/>
            <person name="Henrissat B."/>
            <person name="Johnson J."/>
            <person name="Kuo A."/>
            <person name="Lim J.H.P."/>
            <person name="Lipzen A."/>
            <person name="Nolan M."/>
            <person name="Ohm R.A."/>
            <person name="Tamas L."/>
            <person name="Grigoriev I.V."/>
            <person name="Spatafora J.W."/>
            <person name="Nagy L.G."/>
            <person name="Kovacs G.M."/>
        </authorList>
    </citation>
    <scope>NUCLEOTIDE SEQUENCE [LARGE SCALE GENOMIC DNA]</scope>
    <source>
        <strain evidence="1 2">DSE2036</strain>
    </source>
</reference>
<dbReference type="GO" id="GO:0008168">
    <property type="term" value="F:methyltransferase activity"/>
    <property type="evidence" value="ECO:0007669"/>
    <property type="project" value="UniProtKB-KW"/>
</dbReference>
<dbReference type="STRING" id="97972.A0A2V1DGW8"/>
<dbReference type="Pfam" id="PF13489">
    <property type="entry name" value="Methyltransf_23"/>
    <property type="match status" value="1"/>
</dbReference>
<dbReference type="SUPFAM" id="SSF53335">
    <property type="entry name" value="S-adenosyl-L-methionine-dependent methyltransferases"/>
    <property type="match status" value="1"/>
</dbReference>
<dbReference type="Gene3D" id="3.40.50.150">
    <property type="entry name" value="Vaccinia Virus protein VP39"/>
    <property type="match status" value="1"/>
</dbReference>
<proteinExistence type="predicted"/>
<dbReference type="InterPro" id="IPR029063">
    <property type="entry name" value="SAM-dependent_MTases_sf"/>
</dbReference>
<dbReference type="PANTHER" id="PTHR43591:SF50">
    <property type="entry name" value="METHYLTRANSFERASE DOMAIN-CONTAINING PROTEIN-RELATED"/>
    <property type="match status" value="1"/>
</dbReference>
<keyword evidence="1" id="KW-0489">Methyltransferase</keyword>
<dbReference type="OrthoDB" id="417697at2759"/>
<evidence type="ECO:0000313" key="1">
    <source>
        <dbReference type="EMBL" id="PVH97416.1"/>
    </source>
</evidence>
<protein>
    <submittedName>
        <fullName evidence="1">S-adenosyl-L-methionine-dependent methyltransferase</fullName>
    </submittedName>
</protein>
<dbReference type="PANTHER" id="PTHR43591">
    <property type="entry name" value="METHYLTRANSFERASE"/>
    <property type="match status" value="1"/>
</dbReference>
<evidence type="ECO:0000313" key="2">
    <source>
        <dbReference type="Proteomes" id="UP000244855"/>
    </source>
</evidence>
<dbReference type="AlphaFoldDB" id="A0A2V1DGW8"/>
<dbReference type="EMBL" id="KZ805436">
    <property type="protein sequence ID" value="PVH97416.1"/>
    <property type="molecule type" value="Genomic_DNA"/>
</dbReference>